<dbReference type="GeneID" id="107224200"/>
<feature type="region of interest" description="Disordered" evidence="1">
    <location>
        <begin position="316"/>
        <end position="348"/>
    </location>
</feature>
<evidence type="ECO:0000256" key="1">
    <source>
        <dbReference type="SAM" id="MobiDB-lite"/>
    </source>
</evidence>
<sequence length="760" mass="86680">MGETKKKDQPTKRRRQLCGLGKSSSDSEIARGKGKERWPFPQSLTVDELARYRRRRVQGRPKDSLCRAEGSLGNLITEYRRAFRASSEDIWKERAAAGFVPDSLNHHDDPSLLTERAIIKAEERSKEPACNPEVADAQEVMEMKTESSRFVPHLNAPGRPPLLRRGTSLKHEGKFIADTEQSCYVAHEGVHRAELARRPTSLKMEGDMSMMSENCEKFIEWLNVSRPELARLPTHLRLEGDFETSTENHEKYVPFVGARRPEILRQSANLKMEGESRHIPEYKDVFRNHNLSGKRSLKKPETHLTTEGNFYNTTETSEQFVNPRSVGEANLNGEENRKLDTDDEDDVEDLTNTDKIERFAADMNESKGPPLEIPEYRDAFKDFPRERPRLMKPDDEIGRSDGSKISSSSPTRAKFSTKIDMDPEYKSKYLDFSKDSPVYRKPPLALRPSGRNSGLIDSVERTARNSGSGNRSSRPRNDARDENFRQKLFEATTEVRSQYVPYGNIPRVESVKMPAHLQLEGSIDLQPEYRNAYCTQRNHHLPMGEPRMHRRRERSSSESRRRDNYWTNNNNTENFGRPNPGDDQDAFQILQTRVHEDSLVGKPPSGSRRGSLGLQRPTTHVEATDPSVLRRRSPSPTYRLHVCNVDDEPRGFGRNRHPGPGVVPAKVLPSENESIIYNPKSQRPYSPSFGREDPKSFVVLQDNDSAQANRDPVTSRGRSRATWKPNIDEIPGNVLGRELIGGSSRTPKSWMRPWYDNAGN</sequence>
<dbReference type="RefSeq" id="XP_015519654.2">
    <property type="nucleotide sequence ID" value="XM_015664168.2"/>
</dbReference>
<feature type="region of interest" description="Disordered" evidence="1">
    <location>
        <begin position="1"/>
        <end position="40"/>
    </location>
</feature>
<feature type="compositionally biased region" description="Basic and acidic residues" evidence="1">
    <location>
        <begin position="28"/>
        <end position="38"/>
    </location>
</feature>
<feature type="compositionally biased region" description="Basic and acidic residues" evidence="1">
    <location>
        <begin position="1"/>
        <end position="11"/>
    </location>
</feature>
<keyword evidence="2" id="KW-1185">Reference proteome</keyword>
<feature type="region of interest" description="Disordered" evidence="1">
    <location>
        <begin position="702"/>
        <end position="725"/>
    </location>
</feature>
<feature type="compositionally biased region" description="Low complexity" evidence="1">
    <location>
        <begin position="565"/>
        <end position="579"/>
    </location>
</feature>
<feature type="compositionally biased region" description="Basic and acidic residues" evidence="1">
    <location>
        <begin position="374"/>
        <end position="402"/>
    </location>
</feature>
<gene>
    <name evidence="3" type="primary">LOC107224200</name>
</gene>
<protein>
    <submittedName>
        <fullName evidence="3">Uncharacterized protein LOC107224200</fullName>
    </submittedName>
</protein>
<feature type="region of interest" description="Disordered" evidence="1">
    <location>
        <begin position="741"/>
        <end position="760"/>
    </location>
</feature>
<reference evidence="3" key="1">
    <citation type="submission" date="2025-08" db="UniProtKB">
        <authorList>
            <consortium name="RefSeq"/>
        </authorList>
    </citation>
    <scope>IDENTIFICATION</scope>
    <source>
        <tissue evidence="3">Thorax and Abdomen</tissue>
    </source>
</reference>
<evidence type="ECO:0000313" key="3">
    <source>
        <dbReference type="RefSeq" id="XP_015519654.2"/>
    </source>
</evidence>
<evidence type="ECO:0000313" key="2">
    <source>
        <dbReference type="Proteomes" id="UP000829291"/>
    </source>
</evidence>
<feature type="region of interest" description="Disordered" evidence="1">
    <location>
        <begin position="596"/>
        <end position="666"/>
    </location>
</feature>
<organism evidence="3">
    <name type="scientific">Neodiprion lecontei</name>
    <name type="common">Redheaded pine sawfly</name>
    <dbReference type="NCBI Taxonomy" id="441921"/>
    <lineage>
        <taxon>Eukaryota</taxon>
        <taxon>Metazoa</taxon>
        <taxon>Ecdysozoa</taxon>
        <taxon>Arthropoda</taxon>
        <taxon>Hexapoda</taxon>
        <taxon>Insecta</taxon>
        <taxon>Pterygota</taxon>
        <taxon>Neoptera</taxon>
        <taxon>Endopterygota</taxon>
        <taxon>Hymenoptera</taxon>
        <taxon>Tenthredinoidea</taxon>
        <taxon>Diprionidae</taxon>
        <taxon>Diprioninae</taxon>
        <taxon>Neodiprion</taxon>
    </lineage>
</organism>
<feature type="region of interest" description="Disordered" evidence="1">
    <location>
        <begin position="538"/>
        <end position="584"/>
    </location>
</feature>
<feature type="region of interest" description="Disordered" evidence="1">
    <location>
        <begin position="437"/>
        <end position="482"/>
    </location>
</feature>
<proteinExistence type="predicted"/>
<dbReference type="Proteomes" id="UP000829291">
    <property type="component" value="Chromosome 4"/>
</dbReference>
<dbReference type="KEGG" id="nlo:107224200"/>
<dbReference type="OrthoDB" id="407410at2759"/>
<dbReference type="InParanoid" id="A0A6J0BZL0"/>
<dbReference type="AlphaFoldDB" id="A0A6J0BZL0"/>
<accession>A0A6J0BZL0</accession>
<name>A0A6J0BZL0_NEOLC</name>
<feature type="compositionally biased region" description="Basic and acidic residues" evidence="1">
    <location>
        <begin position="554"/>
        <end position="564"/>
    </location>
</feature>
<feature type="region of interest" description="Disordered" evidence="1">
    <location>
        <begin position="364"/>
        <end position="419"/>
    </location>
</feature>